<protein>
    <submittedName>
        <fullName evidence="2">Uncharacterized protein</fullName>
    </submittedName>
</protein>
<evidence type="ECO:0000313" key="3">
    <source>
        <dbReference type="Proteomes" id="UP000828390"/>
    </source>
</evidence>
<evidence type="ECO:0000256" key="1">
    <source>
        <dbReference type="SAM" id="MobiDB-lite"/>
    </source>
</evidence>
<gene>
    <name evidence="2" type="ORF">DPMN_069053</name>
</gene>
<dbReference type="Proteomes" id="UP000828390">
    <property type="component" value="Unassembled WGS sequence"/>
</dbReference>
<dbReference type="AlphaFoldDB" id="A0A9D3Z3J4"/>
<organism evidence="2 3">
    <name type="scientific">Dreissena polymorpha</name>
    <name type="common">Zebra mussel</name>
    <name type="synonym">Mytilus polymorpha</name>
    <dbReference type="NCBI Taxonomy" id="45954"/>
    <lineage>
        <taxon>Eukaryota</taxon>
        <taxon>Metazoa</taxon>
        <taxon>Spiralia</taxon>
        <taxon>Lophotrochozoa</taxon>
        <taxon>Mollusca</taxon>
        <taxon>Bivalvia</taxon>
        <taxon>Autobranchia</taxon>
        <taxon>Heteroconchia</taxon>
        <taxon>Euheterodonta</taxon>
        <taxon>Imparidentia</taxon>
        <taxon>Neoheterodontei</taxon>
        <taxon>Myida</taxon>
        <taxon>Dreissenoidea</taxon>
        <taxon>Dreissenidae</taxon>
        <taxon>Dreissena</taxon>
    </lineage>
</organism>
<reference evidence="2" key="2">
    <citation type="submission" date="2020-11" db="EMBL/GenBank/DDBJ databases">
        <authorList>
            <person name="McCartney M.A."/>
            <person name="Auch B."/>
            <person name="Kono T."/>
            <person name="Mallez S."/>
            <person name="Becker A."/>
            <person name="Gohl D.M."/>
            <person name="Silverstein K.A.T."/>
            <person name="Koren S."/>
            <person name="Bechman K.B."/>
            <person name="Herman A."/>
            <person name="Abrahante J.E."/>
            <person name="Garbe J."/>
        </authorList>
    </citation>
    <scope>NUCLEOTIDE SEQUENCE</scope>
    <source>
        <strain evidence="2">Duluth1</strain>
        <tissue evidence="2">Whole animal</tissue>
    </source>
</reference>
<evidence type="ECO:0000313" key="2">
    <source>
        <dbReference type="EMBL" id="KAH3709589.1"/>
    </source>
</evidence>
<feature type="compositionally biased region" description="Polar residues" evidence="1">
    <location>
        <begin position="42"/>
        <end position="85"/>
    </location>
</feature>
<feature type="region of interest" description="Disordered" evidence="1">
    <location>
        <begin position="1"/>
        <end position="97"/>
    </location>
</feature>
<sequence>NGRSPGGYSSAGRGAPAPRGTKATQGYAADTYADPPRKGSLKITSPVETSLPSRNQSVISSPVETSLQSRNQSLKQTPNLRTTIGSPGLRGGLEDKPGHSQLAKLNGQQTNEQILQASDLGYHSGSHDHELSSKRSLMARKMRPTSAAAKFCHECGTQYLSSQVKFCTECGLKRLDVSAR</sequence>
<proteinExistence type="predicted"/>
<comment type="caution">
    <text evidence="2">The sequence shown here is derived from an EMBL/GenBank/DDBJ whole genome shotgun (WGS) entry which is preliminary data.</text>
</comment>
<keyword evidence="3" id="KW-1185">Reference proteome</keyword>
<feature type="non-terminal residue" evidence="2">
    <location>
        <position position="1"/>
    </location>
</feature>
<name>A0A9D3Z3J4_DREPO</name>
<dbReference type="EMBL" id="JAIWYP010000014">
    <property type="protein sequence ID" value="KAH3709589.1"/>
    <property type="molecule type" value="Genomic_DNA"/>
</dbReference>
<accession>A0A9D3Z3J4</accession>
<reference evidence="2" key="1">
    <citation type="journal article" date="2019" name="bioRxiv">
        <title>The Genome of the Zebra Mussel, Dreissena polymorpha: A Resource for Invasive Species Research.</title>
        <authorList>
            <person name="McCartney M.A."/>
            <person name="Auch B."/>
            <person name="Kono T."/>
            <person name="Mallez S."/>
            <person name="Zhang Y."/>
            <person name="Obille A."/>
            <person name="Becker A."/>
            <person name="Abrahante J.E."/>
            <person name="Garbe J."/>
            <person name="Badalamenti J.P."/>
            <person name="Herman A."/>
            <person name="Mangelson H."/>
            <person name="Liachko I."/>
            <person name="Sullivan S."/>
            <person name="Sone E.D."/>
            <person name="Koren S."/>
            <person name="Silverstein K.A.T."/>
            <person name="Beckman K.B."/>
            <person name="Gohl D.M."/>
        </authorList>
    </citation>
    <scope>NUCLEOTIDE SEQUENCE</scope>
    <source>
        <strain evidence="2">Duluth1</strain>
        <tissue evidence="2">Whole animal</tissue>
    </source>
</reference>